<gene>
    <name evidence="2" type="ORF">METZ01_LOCUS332336</name>
</gene>
<reference evidence="2" key="1">
    <citation type="submission" date="2018-05" db="EMBL/GenBank/DDBJ databases">
        <authorList>
            <person name="Lanie J.A."/>
            <person name="Ng W.-L."/>
            <person name="Kazmierczak K.M."/>
            <person name="Andrzejewski T.M."/>
            <person name="Davidsen T.M."/>
            <person name="Wayne K.J."/>
            <person name="Tettelin H."/>
            <person name="Glass J.I."/>
            <person name="Rusch D."/>
            <person name="Podicherti R."/>
            <person name="Tsui H.-C.T."/>
            <person name="Winkler M.E."/>
        </authorList>
    </citation>
    <scope>NUCLEOTIDE SEQUENCE</scope>
</reference>
<accession>A0A382Q4U7</accession>
<dbReference type="InterPro" id="IPR044060">
    <property type="entry name" value="Bacterial_rp_domain"/>
</dbReference>
<name>A0A382Q4U7_9ZZZZ</name>
<proteinExistence type="predicted"/>
<dbReference type="EMBL" id="UINC01111341">
    <property type="protein sequence ID" value="SVC79482.1"/>
    <property type="molecule type" value="Genomic_DNA"/>
</dbReference>
<dbReference type="AlphaFoldDB" id="A0A382Q4U7"/>
<sequence>MQIASASGGSALGGGHYIHGTNAVITAIPDSGYYFTGWGGNGVIDANSTLTVTR</sequence>
<protein>
    <recommendedName>
        <fullName evidence="1">Bacterial repeat domain-containing protein</fullName>
    </recommendedName>
</protein>
<feature type="domain" description="Bacterial repeat" evidence="1">
    <location>
        <begin position="3"/>
        <end position="51"/>
    </location>
</feature>
<evidence type="ECO:0000313" key="2">
    <source>
        <dbReference type="EMBL" id="SVC79482.1"/>
    </source>
</evidence>
<dbReference type="Pfam" id="PF18998">
    <property type="entry name" value="Flg_new_2"/>
    <property type="match status" value="1"/>
</dbReference>
<organism evidence="2">
    <name type="scientific">marine metagenome</name>
    <dbReference type="NCBI Taxonomy" id="408172"/>
    <lineage>
        <taxon>unclassified sequences</taxon>
        <taxon>metagenomes</taxon>
        <taxon>ecological metagenomes</taxon>
    </lineage>
</organism>
<evidence type="ECO:0000259" key="1">
    <source>
        <dbReference type="Pfam" id="PF18998"/>
    </source>
</evidence>